<feature type="region of interest" description="Disordered" evidence="1">
    <location>
        <begin position="360"/>
        <end position="412"/>
    </location>
</feature>
<feature type="region of interest" description="Disordered" evidence="1">
    <location>
        <begin position="232"/>
        <end position="254"/>
    </location>
</feature>
<feature type="compositionally biased region" description="Acidic residues" evidence="1">
    <location>
        <begin position="68"/>
        <end position="91"/>
    </location>
</feature>
<dbReference type="Proteomes" id="UP000784435">
    <property type="component" value="Unassembled WGS sequence"/>
</dbReference>
<dbReference type="AlphaFoldDB" id="A0A921MDN3"/>
<feature type="compositionally biased region" description="Acidic residues" evidence="1">
    <location>
        <begin position="238"/>
        <end position="251"/>
    </location>
</feature>
<evidence type="ECO:0008006" key="6">
    <source>
        <dbReference type="Google" id="ProtNLM"/>
    </source>
</evidence>
<feature type="compositionally biased region" description="Low complexity" evidence="1">
    <location>
        <begin position="92"/>
        <end position="111"/>
    </location>
</feature>
<gene>
    <name evidence="4" type="ORF">K8V08_05645</name>
</gene>
<proteinExistence type="predicted"/>
<organism evidence="4 5">
    <name type="scientific">Brevibacterium senegalense</name>
    <dbReference type="NCBI Taxonomy" id="1033736"/>
    <lineage>
        <taxon>Bacteria</taxon>
        <taxon>Bacillati</taxon>
        <taxon>Actinomycetota</taxon>
        <taxon>Actinomycetes</taxon>
        <taxon>Micrococcales</taxon>
        <taxon>Brevibacteriaceae</taxon>
        <taxon>Brevibacterium</taxon>
    </lineage>
</organism>
<evidence type="ECO:0000313" key="5">
    <source>
        <dbReference type="Proteomes" id="UP000784435"/>
    </source>
</evidence>
<feature type="compositionally biased region" description="Acidic residues" evidence="1">
    <location>
        <begin position="362"/>
        <end position="403"/>
    </location>
</feature>
<evidence type="ECO:0000313" key="4">
    <source>
        <dbReference type="EMBL" id="HJG79877.1"/>
    </source>
</evidence>
<protein>
    <recommendedName>
        <fullName evidence="6">LPXTG-motif cell wall anchor domain-containing protein</fullName>
    </recommendedName>
</protein>
<evidence type="ECO:0000256" key="3">
    <source>
        <dbReference type="SAM" id="SignalP"/>
    </source>
</evidence>
<keyword evidence="2" id="KW-1133">Transmembrane helix</keyword>
<keyword evidence="3" id="KW-0732">Signal</keyword>
<feature type="compositionally biased region" description="Acidic residues" evidence="1">
    <location>
        <begin position="112"/>
        <end position="135"/>
    </location>
</feature>
<feature type="chain" id="PRO_5036696284" description="LPXTG-motif cell wall anchor domain-containing protein" evidence="3">
    <location>
        <begin position="29"/>
        <end position="551"/>
    </location>
</feature>
<feature type="region of interest" description="Disordered" evidence="1">
    <location>
        <begin position="30"/>
        <end position="200"/>
    </location>
</feature>
<sequence>MKQHTLAPAVLASLTAAGLVLTPVTALAQDEGDASTLTVEETAEPTEEPTAQKKSEASEESEKKADDGDGQDDGQDSSGEDDGNAGDDQETSEPSPTATQTESPSPTPSETPTEDPTPEATETDDPEDENEDEQQDVTVQVGDAPLSQVVFASGEEEPAGASISVSGLQDDEEYTLEVSGSPEGSPAPYELEVQDGAAQQSYTIEVPEGTDASALVGSRTVTVKDSADETVATGSFEITDDTQDDAPEFDPELNVPRSIKVDDVMVPLGEEPGDRGLQMSATGLEPDTEYTFHVVPPEENADLEATFTARSDEDGNASGSYYIEWTGDYSADALAGTYHVELLDGDDEVLDQADVEFVVGGADDDDDQGEGGEDDGQDQDDDGQDDGDQDQDDQDDDSQDEAADPSVTVDPQELSAAAFIDYDRGVQVTARDCTPGQTVDLEVFWPGTDDVAYADGIEADEDGTAGFSFYGTGDRASDYVGTWKVRVSCDGETLSDTFTVTGQAGDDGRGGDELPRTGSEAGLLGIVAAGLMTVGAATVMITSRPRRRTDA</sequence>
<feature type="signal peptide" evidence="3">
    <location>
        <begin position="1"/>
        <end position="28"/>
    </location>
</feature>
<name>A0A921MDN3_9MICO</name>
<keyword evidence="2" id="KW-0472">Membrane</keyword>
<evidence type="ECO:0000256" key="2">
    <source>
        <dbReference type="SAM" id="Phobius"/>
    </source>
</evidence>
<comment type="caution">
    <text evidence="4">The sequence shown here is derived from an EMBL/GenBank/DDBJ whole genome shotgun (WGS) entry which is preliminary data.</text>
</comment>
<feature type="compositionally biased region" description="Basic and acidic residues" evidence="1">
    <location>
        <begin position="50"/>
        <end position="67"/>
    </location>
</feature>
<accession>A0A921MDN3</accession>
<keyword evidence="2" id="KW-0812">Transmembrane</keyword>
<feature type="transmembrane region" description="Helical" evidence="2">
    <location>
        <begin position="521"/>
        <end position="541"/>
    </location>
</feature>
<reference evidence="4" key="2">
    <citation type="submission" date="2021-09" db="EMBL/GenBank/DDBJ databases">
        <authorList>
            <person name="Gilroy R."/>
        </authorList>
    </citation>
    <scope>NUCLEOTIDE SEQUENCE</scope>
    <source>
        <strain evidence="4">ChiGjej5B5-7349</strain>
    </source>
</reference>
<dbReference type="EMBL" id="DYUK01000119">
    <property type="protein sequence ID" value="HJG79877.1"/>
    <property type="molecule type" value="Genomic_DNA"/>
</dbReference>
<evidence type="ECO:0000256" key="1">
    <source>
        <dbReference type="SAM" id="MobiDB-lite"/>
    </source>
</evidence>
<reference evidence="4" key="1">
    <citation type="journal article" date="2021" name="PeerJ">
        <title>Extensive microbial diversity within the chicken gut microbiome revealed by metagenomics and culture.</title>
        <authorList>
            <person name="Gilroy R."/>
            <person name="Ravi A."/>
            <person name="Getino M."/>
            <person name="Pursley I."/>
            <person name="Horton D.L."/>
            <person name="Alikhan N.F."/>
            <person name="Baker D."/>
            <person name="Gharbi K."/>
            <person name="Hall N."/>
            <person name="Watson M."/>
            <person name="Adriaenssens E.M."/>
            <person name="Foster-Nyarko E."/>
            <person name="Jarju S."/>
            <person name="Secka A."/>
            <person name="Antonio M."/>
            <person name="Oren A."/>
            <person name="Chaudhuri R.R."/>
            <person name="La Ragione R."/>
            <person name="Hildebrand F."/>
            <person name="Pallen M.J."/>
        </authorList>
    </citation>
    <scope>NUCLEOTIDE SEQUENCE</scope>
    <source>
        <strain evidence="4">ChiGjej5B5-7349</strain>
    </source>
</reference>